<dbReference type="AlphaFoldDB" id="A0A8X6Q2B6"/>
<organism evidence="2 3">
    <name type="scientific">Nephila pilipes</name>
    <name type="common">Giant wood spider</name>
    <name type="synonym">Nephila maculata</name>
    <dbReference type="NCBI Taxonomy" id="299642"/>
    <lineage>
        <taxon>Eukaryota</taxon>
        <taxon>Metazoa</taxon>
        <taxon>Ecdysozoa</taxon>
        <taxon>Arthropoda</taxon>
        <taxon>Chelicerata</taxon>
        <taxon>Arachnida</taxon>
        <taxon>Araneae</taxon>
        <taxon>Araneomorphae</taxon>
        <taxon>Entelegynae</taxon>
        <taxon>Araneoidea</taxon>
        <taxon>Nephilidae</taxon>
        <taxon>Nephila</taxon>
    </lineage>
</organism>
<dbReference type="Proteomes" id="UP000887013">
    <property type="component" value="Unassembled WGS sequence"/>
</dbReference>
<reference evidence="2" key="1">
    <citation type="submission" date="2020-08" db="EMBL/GenBank/DDBJ databases">
        <title>Multicomponent nature underlies the extraordinary mechanical properties of spider dragline silk.</title>
        <authorList>
            <person name="Kono N."/>
            <person name="Nakamura H."/>
            <person name="Mori M."/>
            <person name="Yoshida Y."/>
            <person name="Ohtoshi R."/>
            <person name="Malay A.D."/>
            <person name="Moran D.A.P."/>
            <person name="Tomita M."/>
            <person name="Numata K."/>
            <person name="Arakawa K."/>
        </authorList>
    </citation>
    <scope>NUCLEOTIDE SEQUENCE</scope>
</reference>
<keyword evidence="1" id="KW-1133">Transmembrane helix</keyword>
<name>A0A8X6Q2B6_NEPPI</name>
<sequence length="118" mass="13543">MYLQLGKIPVLPSHHIFGKNAMVLLMVSWQESDSKAIFQKWILLRNKDKVNAASTVLQVCQVNQVNICLRNVVISALGISWMKLQRKINFQLWGLFTSLLSMFLLRYALSFPTEMACI</sequence>
<keyword evidence="1" id="KW-0472">Membrane</keyword>
<proteinExistence type="predicted"/>
<evidence type="ECO:0000256" key="1">
    <source>
        <dbReference type="SAM" id="Phobius"/>
    </source>
</evidence>
<dbReference type="EMBL" id="BMAW01123278">
    <property type="protein sequence ID" value="GFU02618.1"/>
    <property type="molecule type" value="Genomic_DNA"/>
</dbReference>
<keyword evidence="1" id="KW-0812">Transmembrane</keyword>
<comment type="caution">
    <text evidence="2">The sequence shown here is derived from an EMBL/GenBank/DDBJ whole genome shotgun (WGS) entry which is preliminary data.</text>
</comment>
<accession>A0A8X6Q2B6</accession>
<evidence type="ECO:0000313" key="3">
    <source>
        <dbReference type="Proteomes" id="UP000887013"/>
    </source>
</evidence>
<keyword evidence="3" id="KW-1185">Reference proteome</keyword>
<evidence type="ECO:0000313" key="2">
    <source>
        <dbReference type="EMBL" id="GFU02618.1"/>
    </source>
</evidence>
<feature type="transmembrane region" description="Helical" evidence="1">
    <location>
        <begin position="90"/>
        <end position="109"/>
    </location>
</feature>
<gene>
    <name evidence="2" type="ORF">NPIL_288961</name>
</gene>
<protein>
    <submittedName>
        <fullName evidence="2">Uncharacterized protein</fullName>
    </submittedName>
</protein>